<name>A0A0P4R5E0_9ACTN</name>
<reference evidence="2 3" key="2">
    <citation type="journal article" date="2015" name="Stand. Genomic Sci.">
        <title>Draft genome sequence of marine-derived Streptomyces sp. TP-A0598, a producer of anti-MRSA antibiotic lydicamycins.</title>
        <authorList>
            <person name="Komaki H."/>
            <person name="Ichikawa N."/>
            <person name="Hosoyama A."/>
            <person name="Fujita N."/>
            <person name="Igarashi Y."/>
        </authorList>
    </citation>
    <scope>NUCLEOTIDE SEQUENCE [LARGE SCALE GENOMIC DNA]</scope>
    <source>
        <strain evidence="2 3">NBRC 110027</strain>
    </source>
</reference>
<organism evidence="2 3">
    <name type="scientific">Streptomyces lydicamycinicus</name>
    <dbReference type="NCBI Taxonomy" id="1546107"/>
    <lineage>
        <taxon>Bacteria</taxon>
        <taxon>Bacillati</taxon>
        <taxon>Actinomycetota</taxon>
        <taxon>Actinomycetes</taxon>
        <taxon>Kitasatosporales</taxon>
        <taxon>Streptomycetaceae</taxon>
        <taxon>Streptomyces</taxon>
    </lineage>
</organism>
<reference evidence="3" key="1">
    <citation type="submission" date="2014-09" db="EMBL/GenBank/DDBJ databases">
        <title>Whole genome shotgun sequence of Streptomyces sp. NBRC 110027.</title>
        <authorList>
            <person name="Komaki H."/>
            <person name="Ichikawa N."/>
            <person name="Katano-Makiyama Y."/>
            <person name="Hosoyama A."/>
            <person name="Hashimoto M."/>
            <person name="Uohara A."/>
            <person name="Kitahashi Y."/>
            <person name="Ohji S."/>
            <person name="Kimura A."/>
            <person name="Yamazoe A."/>
            <person name="Igarashi Y."/>
            <person name="Fujita N."/>
        </authorList>
    </citation>
    <scope>NUCLEOTIDE SEQUENCE [LARGE SCALE GENOMIC DNA]</scope>
    <source>
        <strain evidence="3">NBRC 110027</strain>
    </source>
</reference>
<proteinExistence type="predicted"/>
<feature type="region of interest" description="Disordered" evidence="1">
    <location>
        <begin position="1"/>
        <end position="36"/>
    </location>
</feature>
<protein>
    <submittedName>
        <fullName evidence="2">Uncharacterized protein</fullName>
    </submittedName>
</protein>
<gene>
    <name evidence="2" type="ORF">TPA0598_03_07460</name>
</gene>
<feature type="compositionally biased region" description="Polar residues" evidence="1">
    <location>
        <begin position="23"/>
        <end position="36"/>
    </location>
</feature>
<keyword evidence="3" id="KW-1185">Reference proteome</keyword>
<evidence type="ECO:0000313" key="2">
    <source>
        <dbReference type="EMBL" id="GAO08285.1"/>
    </source>
</evidence>
<dbReference type="AlphaFoldDB" id="A0A0P4R5E0"/>
<dbReference type="EMBL" id="BBNO01000003">
    <property type="protein sequence ID" value="GAO08285.1"/>
    <property type="molecule type" value="Genomic_DNA"/>
</dbReference>
<comment type="caution">
    <text evidence="2">The sequence shown here is derived from an EMBL/GenBank/DDBJ whole genome shotgun (WGS) entry which is preliminary data.</text>
</comment>
<evidence type="ECO:0000256" key="1">
    <source>
        <dbReference type="SAM" id="MobiDB-lite"/>
    </source>
</evidence>
<dbReference type="Proteomes" id="UP000048965">
    <property type="component" value="Unassembled WGS sequence"/>
</dbReference>
<accession>A0A0P4R5E0</accession>
<evidence type="ECO:0000313" key="3">
    <source>
        <dbReference type="Proteomes" id="UP000048965"/>
    </source>
</evidence>
<sequence length="96" mass="10153">MAPPTDGACADGRPTAREWCSRPSPSRSNNADTPGTTLVITTDQPHPSNWLEIQGSTVLPTQVADSIRTALTNGWSPMSPGPPFLLDQSVGFVPSH</sequence>